<evidence type="ECO:0000313" key="1">
    <source>
        <dbReference type="EMBL" id="KAL1516460.1"/>
    </source>
</evidence>
<proteinExistence type="predicted"/>
<dbReference type="EMBL" id="JBDJPC010000001">
    <property type="protein sequence ID" value="KAL1516460.1"/>
    <property type="molecule type" value="Genomic_DNA"/>
</dbReference>
<evidence type="ECO:0000313" key="2">
    <source>
        <dbReference type="Proteomes" id="UP001566132"/>
    </source>
</evidence>
<protein>
    <submittedName>
        <fullName evidence="1">Uncharacterized protein</fullName>
    </submittedName>
</protein>
<reference evidence="1 2" key="1">
    <citation type="submission" date="2024-05" db="EMBL/GenBank/DDBJ databases">
        <title>Genetic variation in Jamaican populations of the coffee berry borer (Hypothenemus hampei).</title>
        <authorList>
            <person name="Errbii M."/>
            <person name="Myrie A."/>
        </authorList>
    </citation>
    <scope>NUCLEOTIDE SEQUENCE [LARGE SCALE GENOMIC DNA]</scope>
    <source>
        <strain evidence="1">JA-Hopewell-2020-01-JO</strain>
        <tissue evidence="1">Whole body</tissue>
    </source>
</reference>
<dbReference type="Proteomes" id="UP001566132">
    <property type="component" value="Unassembled WGS sequence"/>
</dbReference>
<sequence>MRTVQMVPIVMSSTGVILKKSTQEYQGIGTEGKPLPTYAEVSALVNSPYRPKVLRRTITTDPTTWKGSQQSLILLIPGMSEISPERERSTAKDPTTWKWSQQSLILLVSLIPGISEFSSVWECESRTAKSTAIIFNIIARNFPLIVFDLFDSYV</sequence>
<name>A0ABD1FB29_HYPHA</name>
<keyword evidence="2" id="KW-1185">Reference proteome</keyword>
<comment type="caution">
    <text evidence="1">The sequence shown here is derived from an EMBL/GenBank/DDBJ whole genome shotgun (WGS) entry which is preliminary data.</text>
</comment>
<organism evidence="1 2">
    <name type="scientific">Hypothenemus hampei</name>
    <name type="common">Coffee berry borer</name>
    <dbReference type="NCBI Taxonomy" id="57062"/>
    <lineage>
        <taxon>Eukaryota</taxon>
        <taxon>Metazoa</taxon>
        <taxon>Ecdysozoa</taxon>
        <taxon>Arthropoda</taxon>
        <taxon>Hexapoda</taxon>
        <taxon>Insecta</taxon>
        <taxon>Pterygota</taxon>
        <taxon>Neoptera</taxon>
        <taxon>Endopterygota</taxon>
        <taxon>Coleoptera</taxon>
        <taxon>Polyphaga</taxon>
        <taxon>Cucujiformia</taxon>
        <taxon>Curculionidae</taxon>
        <taxon>Scolytinae</taxon>
        <taxon>Hypothenemus</taxon>
    </lineage>
</organism>
<dbReference type="AlphaFoldDB" id="A0ABD1FB29"/>
<gene>
    <name evidence="1" type="ORF">ABEB36_000369</name>
</gene>
<accession>A0ABD1FB29</accession>